<keyword evidence="5" id="KW-1185">Reference proteome</keyword>
<feature type="region of interest" description="Disordered" evidence="1">
    <location>
        <begin position="37"/>
        <end position="122"/>
    </location>
</feature>
<protein>
    <recommendedName>
        <fullName evidence="3">DUF4124 domain-containing protein</fullName>
    </recommendedName>
</protein>
<evidence type="ECO:0000256" key="2">
    <source>
        <dbReference type="SAM" id="SignalP"/>
    </source>
</evidence>
<sequence length="146" mass="16372">MMKRITIPLALGLLMAATQVLASTFYRWVDDNGVTHYSATPPEGRASEPVRTWGKPSSDQPQALEALEQRREARDEARQEDATANTPATPKPPEEYCAQHRENLKVLNERPVVRRTDPETGEVTTLDAEQREAMIQRTQDALKACS</sequence>
<feature type="compositionally biased region" description="Basic and acidic residues" evidence="1">
    <location>
        <begin position="67"/>
        <end position="81"/>
    </location>
</feature>
<name>A0A0B4XG78_9GAMM</name>
<gene>
    <name evidence="4" type="ORF">S7S_03310</name>
</gene>
<organism evidence="4 5">
    <name type="scientific">Isoalcanivorax pacificus W11-5</name>
    <dbReference type="NCBI Taxonomy" id="391936"/>
    <lineage>
        <taxon>Bacteria</taxon>
        <taxon>Pseudomonadati</taxon>
        <taxon>Pseudomonadota</taxon>
        <taxon>Gammaproteobacteria</taxon>
        <taxon>Oceanospirillales</taxon>
        <taxon>Alcanivoracaceae</taxon>
        <taxon>Isoalcanivorax</taxon>
    </lineage>
</organism>
<dbReference type="HOGENOM" id="CLU_108835_3_1_6"/>
<evidence type="ECO:0000259" key="3">
    <source>
        <dbReference type="Pfam" id="PF13511"/>
    </source>
</evidence>
<feature type="domain" description="DUF4124" evidence="3">
    <location>
        <begin position="13"/>
        <end position="64"/>
    </location>
</feature>
<dbReference type="RefSeq" id="WP_008739901.1">
    <property type="nucleotide sequence ID" value="NZ_CP004387.1"/>
</dbReference>
<dbReference type="Proteomes" id="UP000006764">
    <property type="component" value="Chromosome"/>
</dbReference>
<keyword evidence="2" id="KW-0732">Signal</keyword>
<feature type="chain" id="PRO_5002111191" description="DUF4124 domain-containing protein" evidence="2">
    <location>
        <begin position="23"/>
        <end position="146"/>
    </location>
</feature>
<reference evidence="4 5" key="1">
    <citation type="journal article" date="2012" name="J. Bacteriol.">
        <title>Genome sequence of an alkane-degrading bacterium, Alcanivorax pacificus type strain W11-5, isolated from deep sea sediment.</title>
        <authorList>
            <person name="Lai Q."/>
            <person name="Shao Z."/>
        </authorList>
    </citation>
    <scope>NUCLEOTIDE SEQUENCE [LARGE SCALE GENOMIC DNA]</scope>
    <source>
        <strain evidence="4 5">W11-5</strain>
    </source>
</reference>
<dbReference type="EMBL" id="CP004387">
    <property type="protein sequence ID" value="AJD47084.1"/>
    <property type="molecule type" value="Genomic_DNA"/>
</dbReference>
<dbReference type="OrthoDB" id="7068596at2"/>
<dbReference type="KEGG" id="apac:S7S_03310"/>
<evidence type="ECO:0000313" key="5">
    <source>
        <dbReference type="Proteomes" id="UP000006764"/>
    </source>
</evidence>
<evidence type="ECO:0000256" key="1">
    <source>
        <dbReference type="SAM" id="MobiDB-lite"/>
    </source>
</evidence>
<accession>A0A0B4XG78</accession>
<dbReference type="InterPro" id="IPR025392">
    <property type="entry name" value="DUF4124"/>
</dbReference>
<feature type="signal peptide" evidence="2">
    <location>
        <begin position="1"/>
        <end position="22"/>
    </location>
</feature>
<dbReference type="STRING" id="391936.S7S_03310"/>
<dbReference type="Pfam" id="PF13511">
    <property type="entry name" value="DUF4124"/>
    <property type="match status" value="1"/>
</dbReference>
<feature type="compositionally biased region" description="Basic and acidic residues" evidence="1">
    <location>
        <begin position="92"/>
        <end position="118"/>
    </location>
</feature>
<dbReference type="AlphaFoldDB" id="A0A0B4XG78"/>
<proteinExistence type="predicted"/>
<evidence type="ECO:0000313" key="4">
    <source>
        <dbReference type="EMBL" id="AJD47084.1"/>
    </source>
</evidence>